<dbReference type="InterPro" id="IPR010872">
    <property type="entry name" value="MDMPI_C-term_domain"/>
</dbReference>
<dbReference type="PANTHER" id="PTHR40758">
    <property type="entry name" value="CONSERVED PROTEIN"/>
    <property type="match status" value="1"/>
</dbReference>
<proteinExistence type="predicted"/>
<evidence type="ECO:0000259" key="1">
    <source>
        <dbReference type="Pfam" id="PF07398"/>
    </source>
</evidence>
<reference evidence="3 4" key="1">
    <citation type="submission" date="2022-06" db="EMBL/GenBank/DDBJ databases">
        <title>Genomic Encyclopedia of Archaeal and Bacterial Type Strains, Phase II (KMG-II): from individual species to whole genera.</title>
        <authorList>
            <person name="Goeker M."/>
        </authorList>
    </citation>
    <scope>NUCLEOTIDE SEQUENCE [LARGE SCALE GENOMIC DNA]</scope>
    <source>
        <strain evidence="3 4">DSM 40477</strain>
    </source>
</reference>
<name>A0ABT1I2A0_STRSD</name>
<dbReference type="InterPro" id="IPR024344">
    <property type="entry name" value="MDMPI_metal-binding"/>
</dbReference>
<keyword evidence="4" id="KW-1185">Reference proteome</keyword>
<sequence length="260" mass="28227">MTLTMDRYYAELEAEGGRFVEAFDGADLGATVLTCPEWTLAQLAEHVGQAHRWAAHAVTTRATGMPAFEDVPDVRLPEGAAERVDWLRAGPRRLVAAVREAGPDAPVWNWSQDHRAGFWVRRMLHETVVHRADAALTTGRPFAVDPEVAVDGLDEWLGFLSLPAMLERKPGLRAETTRTLSFVATDVGDDLAGRWSVRRGPDGVTVQRGGSDPRGADVTVQGPAADLWLVAVRRLPVADAAVEVSGDVSVLDDWLANSAF</sequence>
<feature type="domain" description="Mycothiol-dependent maleylpyruvate isomerase metal-binding" evidence="2">
    <location>
        <begin position="11"/>
        <end position="135"/>
    </location>
</feature>
<dbReference type="Proteomes" id="UP001205311">
    <property type="component" value="Unassembled WGS sequence"/>
</dbReference>
<protein>
    <submittedName>
        <fullName evidence="3">TIGR03083 family protein</fullName>
    </submittedName>
</protein>
<accession>A0ABT1I2A0</accession>
<comment type="caution">
    <text evidence="3">The sequence shown here is derived from an EMBL/GenBank/DDBJ whole genome shotgun (WGS) entry which is preliminary data.</text>
</comment>
<evidence type="ECO:0000313" key="4">
    <source>
        <dbReference type="Proteomes" id="UP001205311"/>
    </source>
</evidence>
<organism evidence="3 4">
    <name type="scientific">Streptoalloteichus tenebrarius (strain ATCC 17920 / DSM 40477 / JCM 4838 / CBS 697.72 / NBRC 16177 / NCIMB 11028 / NRRL B-12390 / A12253. 1 / ISP 5477)</name>
    <name type="common">Streptomyces tenebrarius</name>
    <dbReference type="NCBI Taxonomy" id="1933"/>
    <lineage>
        <taxon>Bacteria</taxon>
        <taxon>Bacillati</taxon>
        <taxon>Actinomycetota</taxon>
        <taxon>Actinomycetes</taxon>
        <taxon>Pseudonocardiales</taxon>
        <taxon>Pseudonocardiaceae</taxon>
        <taxon>Streptoalloteichus</taxon>
    </lineage>
</organism>
<dbReference type="Pfam" id="PF07398">
    <property type="entry name" value="MDMPI_C"/>
    <property type="match status" value="1"/>
</dbReference>
<dbReference type="InterPro" id="IPR034660">
    <property type="entry name" value="DinB/YfiT-like"/>
</dbReference>
<dbReference type="PANTHER" id="PTHR40758:SF1">
    <property type="entry name" value="CONSERVED PROTEIN"/>
    <property type="match status" value="1"/>
</dbReference>
<dbReference type="SUPFAM" id="SSF109854">
    <property type="entry name" value="DinB/YfiT-like putative metalloenzymes"/>
    <property type="match status" value="1"/>
</dbReference>
<dbReference type="Pfam" id="PF11716">
    <property type="entry name" value="MDMPI_N"/>
    <property type="match status" value="1"/>
</dbReference>
<evidence type="ECO:0000313" key="3">
    <source>
        <dbReference type="EMBL" id="MCP2261865.1"/>
    </source>
</evidence>
<feature type="domain" description="MDMPI C-terminal" evidence="1">
    <location>
        <begin position="147"/>
        <end position="252"/>
    </location>
</feature>
<dbReference type="RefSeq" id="WP_253673228.1">
    <property type="nucleotide sequence ID" value="NZ_JAMTCP010000050.1"/>
</dbReference>
<dbReference type="EMBL" id="JAMTCP010000050">
    <property type="protein sequence ID" value="MCP2261865.1"/>
    <property type="molecule type" value="Genomic_DNA"/>
</dbReference>
<gene>
    <name evidence="3" type="ORF">LX15_005592</name>
</gene>
<dbReference type="NCBIfam" id="TIGR03083">
    <property type="entry name" value="maleylpyruvate isomerase family mycothiol-dependent enzyme"/>
    <property type="match status" value="1"/>
</dbReference>
<evidence type="ECO:0000259" key="2">
    <source>
        <dbReference type="Pfam" id="PF11716"/>
    </source>
</evidence>
<dbReference type="InterPro" id="IPR017517">
    <property type="entry name" value="Maleyloyr_isom"/>
</dbReference>